<evidence type="ECO:0000313" key="3">
    <source>
        <dbReference type="EnsemblFungi" id="PTTG_05626-t43_1-p1"/>
    </source>
</evidence>
<dbReference type="Gene3D" id="1.10.510.10">
    <property type="entry name" value="Transferase(Phosphotransferase) domain 1"/>
    <property type="match status" value="1"/>
</dbReference>
<feature type="domain" description="Fungal-type protein kinase" evidence="1">
    <location>
        <begin position="326"/>
        <end position="451"/>
    </location>
</feature>
<dbReference type="Pfam" id="PF17667">
    <property type="entry name" value="Pkinase_fungal"/>
    <property type="match status" value="2"/>
</dbReference>
<dbReference type="AlphaFoldDB" id="A0A180GBS0"/>
<accession>A0A180GBS0</accession>
<name>A0A180GBS0_PUCT1</name>
<feature type="domain" description="Fungal-type protein kinase" evidence="1">
    <location>
        <begin position="218"/>
        <end position="298"/>
    </location>
</feature>
<dbReference type="OrthoDB" id="2747778at2759"/>
<organism evidence="2">
    <name type="scientific">Puccinia triticina (isolate 1-1 / race 1 (BBBD))</name>
    <name type="common">Brown leaf rust fungus</name>
    <dbReference type="NCBI Taxonomy" id="630390"/>
    <lineage>
        <taxon>Eukaryota</taxon>
        <taxon>Fungi</taxon>
        <taxon>Dikarya</taxon>
        <taxon>Basidiomycota</taxon>
        <taxon>Pucciniomycotina</taxon>
        <taxon>Pucciniomycetes</taxon>
        <taxon>Pucciniales</taxon>
        <taxon>Pucciniaceae</taxon>
        <taxon>Puccinia</taxon>
    </lineage>
</organism>
<proteinExistence type="predicted"/>
<dbReference type="EnsemblFungi" id="PTTG_05626-t43_1">
    <property type="protein sequence ID" value="PTTG_05626-t43_1-p1"/>
    <property type="gene ID" value="PTTG_05626"/>
</dbReference>
<evidence type="ECO:0000259" key="1">
    <source>
        <dbReference type="Pfam" id="PF17667"/>
    </source>
</evidence>
<keyword evidence="4" id="KW-1185">Reference proteome</keyword>
<reference evidence="2" key="2">
    <citation type="submission" date="2016-05" db="EMBL/GenBank/DDBJ databases">
        <title>Comparative analysis highlights variable genome content of wheat rusts and divergence of the mating loci.</title>
        <authorList>
            <person name="Cuomo C.A."/>
            <person name="Bakkeren G."/>
            <person name="Szabo L."/>
            <person name="Khalil H."/>
            <person name="Joly D."/>
            <person name="Goldberg J."/>
            <person name="Young S."/>
            <person name="Zeng Q."/>
            <person name="Fellers J."/>
        </authorList>
    </citation>
    <scope>NUCLEOTIDE SEQUENCE [LARGE SCALE GENOMIC DNA]</scope>
    <source>
        <strain evidence="2">1-1 BBBD Race 1</strain>
    </source>
</reference>
<reference evidence="2" key="1">
    <citation type="submission" date="2009-11" db="EMBL/GenBank/DDBJ databases">
        <authorList>
            <consortium name="The Broad Institute Genome Sequencing Platform"/>
            <person name="Ward D."/>
            <person name="Feldgarden M."/>
            <person name="Earl A."/>
            <person name="Young S.K."/>
            <person name="Zeng Q."/>
            <person name="Koehrsen M."/>
            <person name="Alvarado L."/>
            <person name="Berlin A."/>
            <person name="Bochicchio J."/>
            <person name="Borenstein D."/>
            <person name="Chapman S.B."/>
            <person name="Chen Z."/>
            <person name="Engels R."/>
            <person name="Freedman E."/>
            <person name="Gellesch M."/>
            <person name="Goldberg J."/>
            <person name="Griggs A."/>
            <person name="Gujja S."/>
            <person name="Heilman E."/>
            <person name="Heiman D."/>
            <person name="Hepburn T."/>
            <person name="Howarth C."/>
            <person name="Jen D."/>
            <person name="Larson L."/>
            <person name="Lewis B."/>
            <person name="Mehta T."/>
            <person name="Park D."/>
            <person name="Pearson M."/>
            <person name="Roberts A."/>
            <person name="Saif S."/>
            <person name="Shea T."/>
            <person name="Shenoy N."/>
            <person name="Sisk P."/>
            <person name="Stolte C."/>
            <person name="Sykes S."/>
            <person name="Thomson T."/>
            <person name="Walk T."/>
            <person name="White J."/>
            <person name="Yandava C."/>
            <person name="Izard J."/>
            <person name="Baranova O.V."/>
            <person name="Blanton J.M."/>
            <person name="Tanner A.C."/>
            <person name="Dewhirst F.E."/>
            <person name="Haas B."/>
            <person name="Nusbaum C."/>
            <person name="Birren B."/>
        </authorList>
    </citation>
    <scope>NUCLEOTIDE SEQUENCE [LARGE SCALE GENOMIC DNA]</scope>
    <source>
        <strain evidence="2">1-1 BBBD Race 1</strain>
    </source>
</reference>
<gene>
    <name evidence="2" type="ORF">PTTG_05626</name>
</gene>
<evidence type="ECO:0000313" key="4">
    <source>
        <dbReference type="Proteomes" id="UP000005240"/>
    </source>
</evidence>
<dbReference type="InterPro" id="IPR011009">
    <property type="entry name" value="Kinase-like_dom_sf"/>
</dbReference>
<dbReference type="EMBL" id="ADAS02000115">
    <property type="protein sequence ID" value="OAV89908.1"/>
    <property type="molecule type" value="Genomic_DNA"/>
</dbReference>
<dbReference type="SUPFAM" id="SSF56112">
    <property type="entry name" value="Protein kinase-like (PK-like)"/>
    <property type="match status" value="1"/>
</dbReference>
<protein>
    <recommendedName>
        <fullName evidence="1">Fungal-type protein kinase domain-containing protein</fullName>
    </recommendedName>
</protein>
<reference evidence="3 4" key="3">
    <citation type="journal article" date="2017" name="G3 (Bethesda)">
        <title>Comparative analysis highlights variable genome content of wheat rusts and divergence of the mating loci.</title>
        <authorList>
            <person name="Cuomo C.A."/>
            <person name="Bakkeren G."/>
            <person name="Khalil H.B."/>
            <person name="Panwar V."/>
            <person name="Joly D."/>
            <person name="Linning R."/>
            <person name="Sakthikumar S."/>
            <person name="Song X."/>
            <person name="Adiconis X."/>
            <person name="Fan L."/>
            <person name="Goldberg J.M."/>
            <person name="Levin J.Z."/>
            <person name="Young S."/>
            <person name="Zeng Q."/>
            <person name="Anikster Y."/>
            <person name="Bruce M."/>
            <person name="Wang M."/>
            <person name="Yin C."/>
            <person name="McCallum B."/>
            <person name="Szabo L.J."/>
            <person name="Hulbert S."/>
            <person name="Chen X."/>
            <person name="Fellers J.P."/>
        </authorList>
    </citation>
    <scope>NUCLEOTIDE SEQUENCE</scope>
    <source>
        <strain evidence="3">isolate 1-1 / race 1 (BBBD)</strain>
        <strain evidence="4">Isolate 1-1 / race 1 (BBBD)</strain>
    </source>
</reference>
<evidence type="ECO:0000313" key="2">
    <source>
        <dbReference type="EMBL" id="OAV89908.1"/>
    </source>
</evidence>
<dbReference type="VEuPathDB" id="FungiDB:PTTG_05626"/>
<reference evidence="3" key="4">
    <citation type="submission" date="2025-05" db="UniProtKB">
        <authorList>
            <consortium name="EnsemblFungi"/>
        </authorList>
    </citation>
    <scope>IDENTIFICATION</scope>
    <source>
        <strain evidence="3">isolate 1-1 / race 1 (BBBD)</strain>
    </source>
</reference>
<dbReference type="Proteomes" id="UP000005240">
    <property type="component" value="Unassembled WGS sequence"/>
</dbReference>
<dbReference type="InterPro" id="IPR040976">
    <property type="entry name" value="Pkinase_fungal"/>
</dbReference>
<dbReference type="PANTHER" id="PTHR38248:SF2">
    <property type="entry name" value="FUNK1 11"/>
    <property type="match status" value="1"/>
</dbReference>
<dbReference type="PANTHER" id="PTHR38248">
    <property type="entry name" value="FUNK1 6"/>
    <property type="match status" value="1"/>
</dbReference>
<sequence>MAQSAAKQAESLQYRLRNSLTLQGINTLADFSRRNQSGKQAKHSIINRCNHSTSHPYHFTEIMQYTQPFIRIMGMDPLGRLNKAMLKILSLQKQGPPELFEPLVTVILDEQPKSNEEMRKLTKENFTRPPTSFDVPSNPASTGIKSGTMNSLGQIYEFVSLLKRELSDLTYINVPGLLKKQSPNLQFPRAWQAFSIKPLKGTTDQHKRGGAIVSRGTKNGYIHIKDILVPFELKSNKAQAKQAYICLAKYVYKIFKHQPTQSFVVGLTLCRSSLKLWQFDRSGAIGSKLLELKANQKHLKMGTAFRRPKWTIKFAQTTYDSVVPNEFVNRVHRRLVLKDVGQPIWEADCPVCLLKALEDCIKGHQGLLKAGYLHCNILVNNLMIGNTHNPDQNFLIDLDAAIPYHPTEKQERQGKTGTKVFMSIYLLNNKKHLHHFVDELESFFWVLIWICIHYPEKEKKILEVTKWNYQPLATLAALK</sequence>